<organism evidence="1">
    <name type="scientific">Brassica cretica</name>
    <name type="common">Mustard</name>
    <dbReference type="NCBI Taxonomy" id="69181"/>
    <lineage>
        <taxon>Eukaryota</taxon>
        <taxon>Viridiplantae</taxon>
        <taxon>Streptophyta</taxon>
        <taxon>Embryophyta</taxon>
        <taxon>Tracheophyta</taxon>
        <taxon>Spermatophyta</taxon>
        <taxon>Magnoliopsida</taxon>
        <taxon>eudicotyledons</taxon>
        <taxon>Gunneridae</taxon>
        <taxon>Pentapetalae</taxon>
        <taxon>rosids</taxon>
        <taxon>malvids</taxon>
        <taxon>Brassicales</taxon>
        <taxon>Brassicaceae</taxon>
        <taxon>Brassiceae</taxon>
        <taxon>Brassica</taxon>
    </lineage>
</organism>
<dbReference type="AlphaFoldDB" id="A0A8S9KBB0"/>
<accession>A0A8S9KBB0</accession>
<proteinExistence type="predicted"/>
<evidence type="ECO:0000313" key="1">
    <source>
        <dbReference type="EMBL" id="KAF2590803.1"/>
    </source>
</evidence>
<protein>
    <submittedName>
        <fullName evidence="1">Uncharacterized protein</fullName>
    </submittedName>
</protein>
<comment type="caution">
    <text evidence="1">The sequence shown here is derived from an EMBL/GenBank/DDBJ whole genome shotgun (WGS) entry which is preliminary data.</text>
</comment>
<sequence>MSVEFGRALSIDVAVYSSGGRMWLLDWNRVVMDMSVRHNWFVCRLHIAPTIDKKALPSNREEFQFRLISKTWKLTGTRVLQICTSSIRLRDGLQPPEHLSSDLLHYADDIPGHAGLLSHHVQESMSQPCVGVKIGHDGINV</sequence>
<dbReference type="EMBL" id="QGKY02000190">
    <property type="protein sequence ID" value="KAF2590803.1"/>
    <property type="molecule type" value="Genomic_DNA"/>
</dbReference>
<name>A0A8S9KBB0_BRACR</name>
<gene>
    <name evidence="1" type="ORF">F2Q70_00038697</name>
</gene>
<reference evidence="1" key="1">
    <citation type="submission" date="2019-12" db="EMBL/GenBank/DDBJ databases">
        <title>Genome sequencing and annotation of Brassica cretica.</title>
        <authorList>
            <person name="Studholme D.J."/>
            <person name="Sarris P.F."/>
        </authorList>
    </citation>
    <scope>NUCLEOTIDE SEQUENCE</scope>
    <source>
        <strain evidence="1">PFS-102/07</strain>
        <tissue evidence="1">Leaf</tissue>
    </source>
</reference>